<name>A0ACB6ZW29_THEGA</name>
<gene>
    <name evidence="1" type="ORF">BDM02DRAFT_3107601</name>
</gene>
<proteinExistence type="predicted"/>
<reference evidence="1" key="1">
    <citation type="submission" date="2019-10" db="EMBL/GenBank/DDBJ databases">
        <authorList>
            <consortium name="DOE Joint Genome Institute"/>
            <person name="Kuo A."/>
            <person name="Miyauchi S."/>
            <person name="Kiss E."/>
            <person name="Drula E."/>
            <person name="Kohler A."/>
            <person name="Sanchez-Garcia M."/>
            <person name="Andreopoulos B."/>
            <person name="Barry K.W."/>
            <person name="Bonito G."/>
            <person name="Buee M."/>
            <person name="Carver A."/>
            <person name="Chen C."/>
            <person name="Cichocki N."/>
            <person name="Clum A."/>
            <person name="Culley D."/>
            <person name="Crous P.W."/>
            <person name="Fauchery L."/>
            <person name="Girlanda M."/>
            <person name="Hayes R."/>
            <person name="Keri Z."/>
            <person name="Labutti K."/>
            <person name="Lipzen A."/>
            <person name="Lombard V."/>
            <person name="Magnuson J."/>
            <person name="Maillard F."/>
            <person name="Morin E."/>
            <person name="Murat C."/>
            <person name="Nolan M."/>
            <person name="Ohm R."/>
            <person name="Pangilinan J."/>
            <person name="Pereira M."/>
            <person name="Perotto S."/>
            <person name="Peter M."/>
            <person name="Riley R."/>
            <person name="Sitrit Y."/>
            <person name="Stielow B."/>
            <person name="Szollosi G."/>
            <person name="Zifcakova L."/>
            <person name="Stursova M."/>
            <person name="Spatafora J.W."/>
            <person name="Tedersoo L."/>
            <person name="Vaario L.-M."/>
            <person name="Yamada A."/>
            <person name="Yan M."/>
            <person name="Wang P."/>
            <person name="Xu J."/>
            <person name="Bruns T."/>
            <person name="Baldrian P."/>
            <person name="Vilgalys R."/>
            <person name="Henrissat B."/>
            <person name="Grigoriev I.V."/>
            <person name="Hibbett D."/>
            <person name="Nagy L.G."/>
            <person name="Martin F.M."/>
        </authorList>
    </citation>
    <scope>NUCLEOTIDE SEQUENCE</scope>
    <source>
        <strain evidence="1">P2</strain>
    </source>
</reference>
<keyword evidence="2" id="KW-1185">Reference proteome</keyword>
<organism evidence="1 2">
    <name type="scientific">Thelephora ganbajun</name>
    <name type="common">Ganba fungus</name>
    <dbReference type="NCBI Taxonomy" id="370292"/>
    <lineage>
        <taxon>Eukaryota</taxon>
        <taxon>Fungi</taxon>
        <taxon>Dikarya</taxon>
        <taxon>Basidiomycota</taxon>
        <taxon>Agaricomycotina</taxon>
        <taxon>Agaricomycetes</taxon>
        <taxon>Thelephorales</taxon>
        <taxon>Thelephoraceae</taxon>
        <taxon>Thelephora</taxon>
    </lineage>
</organism>
<dbReference type="Proteomes" id="UP000886501">
    <property type="component" value="Unassembled WGS sequence"/>
</dbReference>
<reference evidence="1" key="2">
    <citation type="journal article" date="2020" name="Nat. Commun.">
        <title>Large-scale genome sequencing of mycorrhizal fungi provides insights into the early evolution of symbiotic traits.</title>
        <authorList>
            <person name="Miyauchi S."/>
            <person name="Kiss E."/>
            <person name="Kuo A."/>
            <person name="Drula E."/>
            <person name="Kohler A."/>
            <person name="Sanchez-Garcia M."/>
            <person name="Morin E."/>
            <person name="Andreopoulos B."/>
            <person name="Barry K.W."/>
            <person name="Bonito G."/>
            <person name="Buee M."/>
            <person name="Carver A."/>
            <person name="Chen C."/>
            <person name="Cichocki N."/>
            <person name="Clum A."/>
            <person name="Culley D."/>
            <person name="Crous P.W."/>
            <person name="Fauchery L."/>
            <person name="Girlanda M."/>
            <person name="Hayes R.D."/>
            <person name="Keri Z."/>
            <person name="LaButti K."/>
            <person name="Lipzen A."/>
            <person name="Lombard V."/>
            <person name="Magnuson J."/>
            <person name="Maillard F."/>
            <person name="Murat C."/>
            <person name="Nolan M."/>
            <person name="Ohm R.A."/>
            <person name="Pangilinan J."/>
            <person name="Pereira M.F."/>
            <person name="Perotto S."/>
            <person name="Peter M."/>
            <person name="Pfister S."/>
            <person name="Riley R."/>
            <person name="Sitrit Y."/>
            <person name="Stielow J.B."/>
            <person name="Szollosi G."/>
            <person name="Zifcakova L."/>
            <person name="Stursova M."/>
            <person name="Spatafora J.W."/>
            <person name="Tedersoo L."/>
            <person name="Vaario L.M."/>
            <person name="Yamada A."/>
            <person name="Yan M."/>
            <person name="Wang P."/>
            <person name="Xu J."/>
            <person name="Bruns T."/>
            <person name="Baldrian P."/>
            <person name="Vilgalys R."/>
            <person name="Dunand C."/>
            <person name="Henrissat B."/>
            <person name="Grigoriev I.V."/>
            <person name="Hibbett D."/>
            <person name="Nagy L.G."/>
            <person name="Martin F.M."/>
        </authorList>
    </citation>
    <scope>NUCLEOTIDE SEQUENCE</scope>
    <source>
        <strain evidence="1">P2</strain>
    </source>
</reference>
<evidence type="ECO:0000313" key="2">
    <source>
        <dbReference type="Proteomes" id="UP000886501"/>
    </source>
</evidence>
<comment type="caution">
    <text evidence="1">The sequence shown here is derived from an EMBL/GenBank/DDBJ whole genome shotgun (WGS) entry which is preliminary data.</text>
</comment>
<sequence length="139" mass="15196">MAADLEYDSEIVPVFITHRKVRRSRCMCLLFLFLVATFVGLAPIMVYRSLGVPLPDGLRGHRNVQPWTIVSQLNPAPGSPPLDGADVQAPWSAQQQSSGTIAKPKTIVIPKAHIHPHIHAQPSITSSDPPTFTNLHPIP</sequence>
<dbReference type="EMBL" id="MU117963">
    <property type="protein sequence ID" value="KAF9653651.1"/>
    <property type="molecule type" value="Genomic_DNA"/>
</dbReference>
<evidence type="ECO:0000313" key="1">
    <source>
        <dbReference type="EMBL" id="KAF9653651.1"/>
    </source>
</evidence>
<accession>A0ACB6ZW29</accession>
<protein>
    <submittedName>
        <fullName evidence="1">Uncharacterized protein</fullName>
    </submittedName>
</protein>